<sequence>MSGMIGAMLVTVLVVAAYVAFRAINRDDLELEREPIDYLPVVSALQEAGNDGIAYPPTLPNGWNAVDAKQTPEGWALDLYTSQNRYLGLRQQDRQLRDMVAEFLDGEAEEGDEVEIPGDLGPTWQTFSDRDGDHAIATKVGEEYVVVFGSIDLDQIKVFAGSLTTEPLPDASAAAE</sequence>
<protein>
    <recommendedName>
        <fullName evidence="3">DUF4245 domain-containing protein</fullName>
    </recommendedName>
</protein>
<keyword evidence="2" id="KW-1185">Reference proteome</keyword>
<dbReference type="Pfam" id="PF14030">
    <property type="entry name" value="DUF4245"/>
    <property type="match status" value="1"/>
</dbReference>
<proteinExistence type="predicted"/>
<gene>
    <name evidence="1" type="ORF">GCM10009668_27840</name>
</gene>
<evidence type="ECO:0000313" key="1">
    <source>
        <dbReference type="EMBL" id="GAA1106531.1"/>
    </source>
</evidence>
<evidence type="ECO:0008006" key="3">
    <source>
        <dbReference type="Google" id="ProtNLM"/>
    </source>
</evidence>
<dbReference type="EMBL" id="BAAALG010000011">
    <property type="protein sequence ID" value="GAA1106531.1"/>
    <property type="molecule type" value="Genomic_DNA"/>
</dbReference>
<dbReference type="InterPro" id="IPR025339">
    <property type="entry name" value="DUF4245"/>
</dbReference>
<reference evidence="2" key="1">
    <citation type="journal article" date="2019" name="Int. J. Syst. Evol. Microbiol.">
        <title>The Global Catalogue of Microorganisms (GCM) 10K type strain sequencing project: providing services to taxonomists for standard genome sequencing and annotation.</title>
        <authorList>
            <consortium name="The Broad Institute Genomics Platform"/>
            <consortium name="The Broad Institute Genome Sequencing Center for Infectious Disease"/>
            <person name="Wu L."/>
            <person name="Ma J."/>
        </authorList>
    </citation>
    <scope>NUCLEOTIDE SEQUENCE [LARGE SCALE GENOMIC DNA]</scope>
    <source>
        <strain evidence="2">JCM 13008</strain>
    </source>
</reference>
<evidence type="ECO:0000313" key="2">
    <source>
        <dbReference type="Proteomes" id="UP001501581"/>
    </source>
</evidence>
<organism evidence="1 2">
    <name type="scientific">Nocardioides dubius</name>
    <dbReference type="NCBI Taxonomy" id="317019"/>
    <lineage>
        <taxon>Bacteria</taxon>
        <taxon>Bacillati</taxon>
        <taxon>Actinomycetota</taxon>
        <taxon>Actinomycetes</taxon>
        <taxon>Propionibacteriales</taxon>
        <taxon>Nocardioidaceae</taxon>
        <taxon>Nocardioides</taxon>
    </lineage>
</organism>
<comment type="caution">
    <text evidence="1">The sequence shown here is derived from an EMBL/GenBank/DDBJ whole genome shotgun (WGS) entry which is preliminary data.</text>
</comment>
<accession>A0ABP4EIC3</accession>
<dbReference type="Proteomes" id="UP001501581">
    <property type="component" value="Unassembled WGS sequence"/>
</dbReference>
<name>A0ABP4EIC3_9ACTN</name>